<evidence type="ECO:0000313" key="2">
    <source>
        <dbReference type="EMBL" id="KRO49266.1"/>
    </source>
</evidence>
<dbReference type="Gene3D" id="3.20.20.220">
    <property type="match status" value="1"/>
</dbReference>
<dbReference type="SUPFAM" id="SSF51730">
    <property type="entry name" value="FAD-linked oxidoreductase"/>
    <property type="match status" value="1"/>
</dbReference>
<reference evidence="2 3" key="1">
    <citation type="submission" date="2015-10" db="EMBL/GenBank/DDBJ databases">
        <title>Metagenome-Assembled Genomes uncover a global brackish microbiome.</title>
        <authorList>
            <person name="Hugerth L.W."/>
            <person name="Larsson J."/>
            <person name="Alneberg J."/>
            <person name="Lindh M.V."/>
            <person name="Legrand C."/>
            <person name="Pinhassi J."/>
            <person name="Andersson A.F."/>
        </authorList>
    </citation>
    <scope>NUCLEOTIDE SEQUENCE [LARGE SCALE GENOMIC DNA]</scope>
    <source>
        <strain evidence="2">BACL6 MAG-120924-bin43</strain>
    </source>
</reference>
<keyword evidence="1" id="KW-0560">Oxidoreductase</keyword>
<evidence type="ECO:0000256" key="1">
    <source>
        <dbReference type="ARBA" id="ARBA00023002"/>
    </source>
</evidence>
<proteinExistence type="predicted"/>
<name>A0A0R2QJP6_9ACTN</name>
<dbReference type="AlphaFoldDB" id="A0A0R2QJP6"/>
<dbReference type="EMBL" id="LIBJ01000025">
    <property type="protein sequence ID" value="KRO49266.1"/>
    <property type="molecule type" value="Genomic_DNA"/>
</dbReference>
<protein>
    <recommendedName>
        <fullName evidence="4">Methylenetetrahydrofolate reductase (NAD(P)H)</fullName>
    </recommendedName>
</protein>
<comment type="caution">
    <text evidence="2">The sequence shown here is derived from an EMBL/GenBank/DDBJ whole genome shotgun (WGS) entry which is preliminary data.</text>
</comment>
<evidence type="ECO:0008006" key="4">
    <source>
        <dbReference type="Google" id="ProtNLM"/>
    </source>
</evidence>
<evidence type="ECO:0000313" key="3">
    <source>
        <dbReference type="Proteomes" id="UP000051017"/>
    </source>
</evidence>
<gene>
    <name evidence="2" type="ORF">ABR75_07785</name>
</gene>
<dbReference type="GO" id="GO:0016491">
    <property type="term" value="F:oxidoreductase activity"/>
    <property type="evidence" value="ECO:0007669"/>
    <property type="project" value="UniProtKB-KW"/>
</dbReference>
<accession>A0A0R2QJP6</accession>
<sequence>MSTLSSLLKPLIGGKKSNGKTSVAAQRLVRNMRYELVPLKSLDQAIADLPKGASVSVTCSPAKGIAVTQELCEQLLAKGHNVVPHFAARLVEGPEHAAKLAAWVREKGIKEVFIIGGDAEVPPHYQFALPFIKDFLSANPGVETIGFGAYPDGHATISNADLHNSVIEKEALLKSFGVKGLASTQMCFDAPKILAWLKDLRAKGFTTPINLGLPGVVDRTRLMSVGVRTGVGQSLRYLKKNKASLTLMFAPGGYDPTKLLNDIAAKADELNVSGIHSFTFNATADTAKWANAILDQQV</sequence>
<dbReference type="Proteomes" id="UP000051017">
    <property type="component" value="Unassembled WGS sequence"/>
</dbReference>
<organism evidence="2 3">
    <name type="scientific">Acidimicrobiia bacterium BACL6 MAG-120924-bin43</name>
    <dbReference type="NCBI Taxonomy" id="1655583"/>
    <lineage>
        <taxon>Bacteria</taxon>
        <taxon>Bacillati</taxon>
        <taxon>Actinomycetota</taxon>
        <taxon>Acidimicrobiia</taxon>
        <taxon>acIV cluster</taxon>
    </lineage>
</organism>
<dbReference type="InterPro" id="IPR029041">
    <property type="entry name" value="FAD-linked_oxidoreductase-like"/>
</dbReference>